<accession>A0A1I0QHN5</accession>
<sequence length="227" mass="24890">MYYNSNYFSDSIMQEMESSSMGYVRVLHALPDGPNVDVYANDIMIAKNLAYGNHSTYASLPEGTYKITLHVAGSKDSPILSNMLTVSNNSYSTVAVIDSSNAIEFLRIKDSNEPIERNKSMIKFVHLSPNAPAVDITLQDGTILFNNVEFKQVTSYINVLPDNYTLQVRLAGTLTVVLTVPDVNLQPNKIYTVYAIGLAGEEPALEALLLLDGNTDAPIKASGKLLY</sequence>
<dbReference type="Pfam" id="PF14344">
    <property type="entry name" value="DUF4397"/>
    <property type="match status" value="2"/>
</dbReference>
<gene>
    <name evidence="2" type="ORF">SAMN05421659_10839</name>
</gene>
<evidence type="ECO:0000313" key="3">
    <source>
        <dbReference type="Proteomes" id="UP000199701"/>
    </source>
</evidence>
<name>A0A1I0QHN5_9FIRM</name>
<feature type="domain" description="DUF4397" evidence="1">
    <location>
        <begin position="23"/>
        <end position="137"/>
    </location>
</feature>
<dbReference type="EMBL" id="FOJI01000008">
    <property type="protein sequence ID" value="SEW26671.1"/>
    <property type="molecule type" value="Genomic_DNA"/>
</dbReference>
<organism evidence="2 3">
    <name type="scientific">[Clostridium] fimetarium</name>
    <dbReference type="NCBI Taxonomy" id="99656"/>
    <lineage>
        <taxon>Bacteria</taxon>
        <taxon>Bacillati</taxon>
        <taxon>Bacillota</taxon>
        <taxon>Clostridia</taxon>
        <taxon>Lachnospirales</taxon>
        <taxon>Lachnospiraceae</taxon>
    </lineage>
</organism>
<evidence type="ECO:0000313" key="2">
    <source>
        <dbReference type="EMBL" id="SEW26671.1"/>
    </source>
</evidence>
<dbReference type="AlphaFoldDB" id="A0A1I0QHN5"/>
<dbReference type="InterPro" id="IPR025510">
    <property type="entry name" value="DUF4397"/>
</dbReference>
<keyword evidence="3" id="KW-1185">Reference proteome</keyword>
<protein>
    <recommendedName>
        <fullName evidence="1">DUF4397 domain-containing protein</fullName>
    </recommendedName>
</protein>
<feature type="domain" description="DUF4397" evidence="1">
    <location>
        <begin position="139"/>
        <end position="218"/>
    </location>
</feature>
<dbReference type="OrthoDB" id="9783299at2"/>
<reference evidence="2 3" key="1">
    <citation type="submission" date="2016-10" db="EMBL/GenBank/DDBJ databases">
        <authorList>
            <person name="de Groot N.N."/>
        </authorList>
    </citation>
    <scope>NUCLEOTIDE SEQUENCE [LARGE SCALE GENOMIC DNA]</scope>
    <source>
        <strain evidence="2 3">DSM 9179</strain>
    </source>
</reference>
<dbReference type="RefSeq" id="WP_092453971.1">
    <property type="nucleotide sequence ID" value="NZ_FOJI01000008.1"/>
</dbReference>
<evidence type="ECO:0000259" key="1">
    <source>
        <dbReference type="Pfam" id="PF14344"/>
    </source>
</evidence>
<dbReference type="STRING" id="99656.SAMN05421659_10839"/>
<dbReference type="Proteomes" id="UP000199701">
    <property type="component" value="Unassembled WGS sequence"/>
</dbReference>
<proteinExistence type="predicted"/>